<gene>
    <name evidence="3" type="ORF">CLHUN_29380</name>
</gene>
<proteinExistence type="predicted"/>
<feature type="transmembrane region" description="Helical" evidence="2">
    <location>
        <begin position="7"/>
        <end position="28"/>
    </location>
</feature>
<dbReference type="Gene3D" id="3.20.20.370">
    <property type="entry name" value="Glycoside hydrolase/deacetylase"/>
    <property type="match status" value="1"/>
</dbReference>
<dbReference type="PANTHER" id="PTHR34216:SF3">
    <property type="entry name" value="POLY-BETA-1,6-N-ACETYL-D-GLUCOSAMINE N-DEACETYLASE"/>
    <property type="match status" value="1"/>
</dbReference>
<dbReference type="AlphaFoldDB" id="A0A1V4SH33"/>
<reference evidence="3 4" key="1">
    <citation type="submission" date="2017-03" db="EMBL/GenBank/DDBJ databases">
        <title>Genome sequence of Clostridium hungatei DSM 14427.</title>
        <authorList>
            <person name="Poehlein A."/>
            <person name="Daniel R."/>
        </authorList>
    </citation>
    <scope>NUCLEOTIDE SEQUENCE [LARGE SCALE GENOMIC DNA]</scope>
    <source>
        <strain evidence="3 4">DSM 14427</strain>
    </source>
</reference>
<sequence>MCKKINFILVLGVISIIVIITAVSLLFFTTLMPAAESDGTTPVAQTSITKAAGTGHLAQNSPESNSAPNGKSNPAKETARKAFISEAEILIKDTHYIKASLLLGKALMDFPEDKEISVLNDKAENLEKQLIIYKGKIYHVFFHSLIVYPELCFTGDSMEQGYNDWMTTVREFKLMIQEMYERGYTLVDLRDLFKIDASGKMVRQDIYLPEGQKPLVISVDDMSYYKYMEKDGFAKKLVLDKAGKLASLINTPRGDEIISKDGDVVPILNNFIEEYPDFSFKGAKGTLALTGYEGILGYRTNHNNPDWQKERDAVVPIVDKLKETGWAFASHSYTHRRTFSEGTITLDYLKYDTDKWMNEVGSIVGTTNIYIAPFGATFRQNDARQRYIVSRGFNVYCGVGPQPSYILYKDNAYMERLDLDGYKMFHMPELMKDLFDVDKVFDPARPGFK</sequence>
<keyword evidence="2" id="KW-0472">Membrane</keyword>
<organism evidence="3 4">
    <name type="scientific">Ruminiclostridium hungatei</name>
    <name type="common">Clostridium hungatei</name>
    <dbReference type="NCBI Taxonomy" id="48256"/>
    <lineage>
        <taxon>Bacteria</taxon>
        <taxon>Bacillati</taxon>
        <taxon>Bacillota</taxon>
        <taxon>Clostridia</taxon>
        <taxon>Eubacteriales</taxon>
        <taxon>Oscillospiraceae</taxon>
        <taxon>Ruminiclostridium</taxon>
    </lineage>
</organism>
<accession>A0A1V4SH33</accession>
<dbReference type="GO" id="GO:0005975">
    <property type="term" value="P:carbohydrate metabolic process"/>
    <property type="evidence" value="ECO:0007669"/>
    <property type="project" value="InterPro"/>
</dbReference>
<evidence type="ECO:0008006" key="5">
    <source>
        <dbReference type="Google" id="ProtNLM"/>
    </source>
</evidence>
<dbReference type="RefSeq" id="WP_080065390.1">
    <property type="nucleotide sequence ID" value="NZ_MZGX01000020.1"/>
</dbReference>
<dbReference type="PANTHER" id="PTHR34216">
    <property type="match status" value="1"/>
</dbReference>
<keyword evidence="4" id="KW-1185">Reference proteome</keyword>
<dbReference type="InterPro" id="IPR011330">
    <property type="entry name" value="Glyco_hydro/deAcase_b/a-brl"/>
</dbReference>
<dbReference type="STRING" id="48256.CLHUN_29380"/>
<dbReference type="OrthoDB" id="3722973at2"/>
<evidence type="ECO:0000256" key="1">
    <source>
        <dbReference type="SAM" id="MobiDB-lite"/>
    </source>
</evidence>
<feature type="compositionally biased region" description="Polar residues" evidence="1">
    <location>
        <begin position="57"/>
        <end position="72"/>
    </location>
</feature>
<protein>
    <recommendedName>
        <fullName evidence="5">Polysaccharide deacetylase</fullName>
    </recommendedName>
</protein>
<name>A0A1V4SH33_RUMHU</name>
<dbReference type="EMBL" id="MZGX01000020">
    <property type="protein sequence ID" value="OPX43188.1"/>
    <property type="molecule type" value="Genomic_DNA"/>
</dbReference>
<evidence type="ECO:0000313" key="4">
    <source>
        <dbReference type="Proteomes" id="UP000191554"/>
    </source>
</evidence>
<keyword evidence="2" id="KW-1133">Transmembrane helix</keyword>
<dbReference type="SUPFAM" id="SSF88713">
    <property type="entry name" value="Glycoside hydrolase/deacetylase"/>
    <property type="match status" value="1"/>
</dbReference>
<feature type="region of interest" description="Disordered" evidence="1">
    <location>
        <begin position="55"/>
        <end position="77"/>
    </location>
</feature>
<evidence type="ECO:0000313" key="3">
    <source>
        <dbReference type="EMBL" id="OPX43188.1"/>
    </source>
</evidence>
<keyword evidence="2" id="KW-0812">Transmembrane</keyword>
<comment type="caution">
    <text evidence="3">The sequence shown here is derived from an EMBL/GenBank/DDBJ whole genome shotgun (WGS) entry which is preliminary data.</text>
</comment>
<dbReference type="InterPro" id="IPR051398">
    <property type="entry name" value="Polysacch_Deacetylase"/>
</dbReference>
<dbReference type="Proteomes" id="UP000191554">
    <property type="component" value="Unassembled WGS sequence"/>
</dbReference>
<evidence type="ECO:0000256" key="2">
    <source>
        <dbReference type="SAM" id="Phobius"/>
    </source>
</evidence>